<dbReference type="Proteomes" id="UP000238442">
    <property type="component" value="Chromosome"/>
</dbReference>
<evidence type="ECO:0000313" key="1">
    <source>
        <dbReference type="EMBL" id="AVI50815.1"/>
    </source>
</evidence>
<dbReference type="OrthoDB" id="1442428at2"/>
<dbReference type="EMBL" id="CP027062">
    <property type="protein sequence ID" value="AVI50815.1"/>
    <property type="molecule type" value="Genomic_DNA"/>
</dbReference>
<reference evidence="1 2" key="1">
    <citation type="submission" date="2018-02" db="EMBL/GenBank/DDBJ databases">
        <title>Genomic analysis of the strain RR4-38 isolated from a seawater recirculating aquaculture system.</title>
        <authorList>
            <person name="Kim Y.-S."/>
            <person name="Jang Y.H."/>
            <person name="Kim K.-H."/>
        </authorList>
    </citation>
    <scope>NUCLEOTIDE SEQUENCE [LARGE SCALE GENOMIC DNA]</scope>
    <source>
        <strain evidence="1 2">RR4-38</strain>
    </source>
</reference>
<dbReference type="AlphaFoldDB" id="A0A2S0HW19"/>
<gene>
    <name evidence="1" type="ORF">C5O00_06360</name>
</gene>
<sequence length="197" mass="23106">MQVRIRTTYLWLFSLLFFFGNGISQETEGDYTFTEAQLAMLKKQEVEINAWVEELQTPGVRIEGSTMVFSNEAQKLIKDEAYRASCYAEAGYTFRDVQLSLTANEIQKAFWQMINLYPSHKEEVLKYIYAYDNVFETDKVVTAAFYTYGFFDPAITKIEKGRPDVYRPDLFEGHLKSTREIVSYILYFRKQNSTKQM</sequence>
<evidence type="ECO:0000313" key="2">
    <source>
        <dbReference type="Proteomes" id="UP000238442"/>
    </source>
</evidence>
<protein>
    <submittedName>
        <fullName evidence="1">Uncharacterized protein</fullName>
    </submittedName>
</protein>
<proteinExistence type="predicted"/>
<keyword evidence="2" id="KW-1185">Reference proteome</keyword>
<name>A0A2S0HW19_9FLAO</name>
<accession>A0A2S0HW19</accession>
<dbReference type="RefSeq" id="WP_105215932.1">
    <property type="nucleotide sequence ID" value="NZ_CP027062.1"/>
</dbReference>
<dbReference type="KEGG" id="aue:C5O00_06360"/>
<organism evidence="1 2">
    <name type="scientific">Pukyongia salina</name>
    <dbReference type="NCBI Taxonomy" id="2094025"/>
    <lineage>
        <taxon>Bacteria</taxon>
        <taxon>Pseudomonadati</taxon>
        <taxon>Bacteroidota</taxon>
        <taxon>Flavobacteriia</taxon>
        <taxon>Flavobacteriales</taxon>
        <taxon>Flavobacteriaceae</taxon>
        <taxon>Pukyongia</taxon>
    </lineage>
</organism>